<dbReference type="Gene3D" id="3.40.50.10540">
    <property type="entry name" value="Crotonobetainyl-coa:carnitine coa-transferase, domain 1"/>
    <property type="match status" value="1"/>
</dbReference>
<feature type="region of interest" description="Disordered" evidence="2">
    <location>
        <begin position="358"/>
        <end position="379"/>
    </location>
</feature>
<dbReference type="SUPFAM" id="SSF89796">
    <property type="entry name" value="CoA-transferase family III (CaiB/BaiF)"/>
    <property type="match status" value="1"/>
</dbReference>
<dbReference type="Pfam" id="PF02515">
    <property type="entry name" value="CoA_transf_3"/>
    <property type="match status" value="1"/>
</dbReference>
<dbReference type="InterPro" id="IPR044855">
    <property type="entry name" value="CoA-Trfase_III_dom3_sf"/>
</dbReference>
<dbReference type="Proteomes" id="UP001378188">
    <property type="component" value="Unassembled WGS sequence"/>
</dbReference>
<dbReference type="RefSeq" id="WP_340330035.1">
    <property type="nucleotide sequence ID" value="NZ_JAZHOF010000004.1"/>
</dbReference>
<dbReference type="EC" id="2.8.3.-" evidence="3"/>
<comment type="caution">
    <text evidence="3">The sequence shown here is derived from an EMBL/GenBank/DDBJ whole genome shotgun (WGS) entry which is preliminary data.</text>
</comment>
<evidence type="ECO:0000313" key="4">
    <source>
        <dbReference type="Proteomes" id="UP001378188"/>
    </source>
</evidence>
<dbReference type="PANTHER" id="PTHR48207">
    <property type="entry name" value="SUCCINATE--HYDROXYMETHYLGLUTARATE COA-TRANSFERASE"/>
    <property type="match status" value="1"/>
</dbReference>
<dbReference type="PANTHER" id="PTHR48207:SF3">
    <property type="entry name" value="SUCCINATE--HYDROXYMETHYLGLUTARATE COA-TRANSFERASE"/>
    <property type="match status" value="1"/>
</dbReference>
<evidence type="ECO:0000256" key="2">
    <source>
        <dbReference type="SAM" id="MobiDB-lite"/>
    </source>
</evidence>
<protein>
    <submittedName>
        <fullName evidence="3">CoA transferase</fullName>
        <ecNumber evidence="3">2.8.3.-</ecNumber>
    </submittedName>
</protein>
<keyword evidence="1 3" id="KW-0808">Transferase</keyword>
<dbReference type="EMBL" id="JAZHOF010000004">
    <property type="protein sequence ID" value="MEJ8572350.1"/>
    <property type="molecule type" value="Genomic_DNA"/>
</dbReference>
<dbReference type="AlphaFoldDB" id="A0AAW9RKA4"/>
<keyword evidence="4" id="KW-1185">Reference proteome</keyword>
<name>A0AAW9RKA4_9HYPH</name>
<dbReference type="InterPro" id="IPR003673">
    <property type="entry name" value="CoA-Trfase_fam_III"/>
</dbReference>
<dbReference type="InterPro" id="IPR050483">
    <property type="entry name" value="CoA-transferase_III_domain"/>
</dbReference>
<organism evidence="3 4">
    <name type="scientific">Microbaculum marinum</name>
    <dbReference type="NCBI Taxonomy" id="1764581"/>
    <lineage>
        <taxon>Bacteria</taxon>
        <taxon>Pseudomonadati</taxon>
        <taxon>Pseudomonadota</taxon>
        <taxon>Alphaproteobacteria</taxon>
        <taxon>Hyphomicrobiales</taxon>
        <taxon>Tepidamorphaceae</taxon>
        <taxon>Microbaculum</taxon>
    </lineage>
</organism>
<sequence>MRPLSGIRILAFEQYGAGPFGTQHLADLGAEVIKIEPAGTAGDYARGLGPYFVGDNPERSAASLFFQSFNRNKKSLTLDVTTDAGREILARLVASADATADNLRGDVPDKLGITYDSLKVHNPGIVCAHCSAYGREGPRAAWPGYDYLMQAEAGYFGLCGDPDAAPTRFGLSIVDYMAGQAMALGLVSAVLSARDTGLGRDVDIDLFSTAIFNLSYLGAWALNTDYEPGRQPRSAHPSLVPCQLYKTADGWIYLMCNKAGFWPLLCDLLGRPALAADPRFSTFPDRLRNRDELTGLLDEALSENTTEFWLGVLRGKVPVAPVLSPAEALANPYLTERGLIQSLNLGKDGAFDVIASPIRAGSDGDRDQPAPDLGGHSDEILADLGYSDDEIAEFRRGNVV</sequence>
<proteinExistence type="predicted"/>
<accession>A0AAW9RKA4</accession>
<feature type="compositionally biased region" description="Basic and acidic residues" evidence="2">
    <location>
        <begin position="362"/>
        <end position="379"/>
    </location>
</feature>
<dbReference type="GO" id="GO:0008410">
    <property type="term" value="F:CoA-transferase activity"/>
    <property type="evidence" value="ECO:0007669"/>
    <property type="project" value="TreeGrafter"/>
</dbReference>
<evidence type="ECO:0000256" key="1">
    <source>
        <dbReference type="ARBA" id="ARBA00022679"/>
    </source>
</evidence>
<dbReference type="Gene3D" id="3.30.1540.10">
    <property type="entry name" value="formyl-coa transferase, domain 3"/>
    <property type="match status" value="1"/>
</dbReference>
<reference evidence="3 4" key="1">
    <citation type="submission" date="2024-02" db="EMBL/GenBank/DDBJ databases">
        <title>Genome analysis and characterization of Microbaculum marinisediminis sp. nov., isolated from marine sediment.</title>
        <authorList>
            <person name="Du Z.-J."/>
            <person name="Ye Y.-Q."/>
            <person name="Zhang Z.-R."/>
            <person name="Yuan S.-M."/>
            <person name="Zhang X.-Y."/>
        </authorList>
    </citation>
    <scope>NUCLEOTIDE SEQUENCE [LARGE SCALE GENOMIC DNA]</scope>
    <source>
        <strain evidence="3 4">SDUM1044001</strain>
    </source>
</reference>
<dbReference type="InterPro" id="IPR023606">
    <property type="entry name" value="CoA-Trfase_III_dom_1_sf"/>
</dbReference>
<evidence type="ECO:0000313" key="3">
    <source>
        <dbReference type="EMBL" id="MEJ8572350.1"/>
    </source>
</evidence>
<gene>
    <name evidence="3" type="ORF">V3328_12745</name>
</gene>